<dbReference type="SUPFAM" id="SSF103088">
    <property type="entry name" value="OmpA-like"/>
    <property type="match status" value="1"/>
</dbReference>
<dbReference type="InterPro" id="IPR006665">
    <property type="entry name" value="OmpA-like"/>
</dbReference>
<organism evidence="10 11">
    <name type="scientific">Wenzhouxiangella limi</name>
    <dbReference type="NCBI Taxonomy" id="2707351"/>
    <lineage>
        <taxon>Bacteria</taxon>
        <taxon>Pseudomonadati</taxon>
        <taxon>Pseudomonadota</taxon>
        <taxon>Gammaproteobacteria</taxon>
        <taxon>Chromatiales</taxon>
        <taxon>Wenzhouxiangellaceae</taxon>
        <taxon>Wenzhouxiangella</taxon>
    </lineage>
</organism>
<keyword evidence="11" id="KW-1185">Reference proteome</keyword>
<dbReference type="Pfam" id="PF00691">
    <property type="entry name" value="OmpA"/>
    <property type="match status" value="1"/>
</dbReference>
<dbReference type="EMBL" id="JAAGSC010000039">
    <property type="protein sequence ID" value="NDY95477.1"/>
    <property type="molecule type" value="Genomic_DNA"/>
</dbReference>
<evidence type="ECO:0000256" key="5">
    <source>
        <dbReference type="ARBA" id="ARBA00022989"/>
    </source>
</evidence>
<comment type="similarity">
    <text evidence="2">Belongs to the MotB family.</text>
</comment>
<dbReference type="InterPro" id="IPR025713">
    <property type="entry name" value="MotB-like_N_dom"/>
</dbReference>
<protein>
    <submittedName>
        <fullName evidence="10">OmpA family protein</fullName>
    </submittedName>
</protein>
<evidence type="ECO:0000259" key="9">
    <source>
        <dbReference type="PROSITE" id="PS51123"/>
    </source>
</evidence>
<keyword evidence="5 8" id="KW-1133">Transmembrane helix</keyword>
<dbReference type="Proteomes" id="UP000484885">
    <property type="component" value="Unassembled WGS sequence"/>
</dbReference>
<feature type="transmembrane region" description="Helical" evidence="8">
    <location>
        <begin position="12"/>
        <end position="39"/>
    </location>
</feature>
<dbReference type="Pfam" id="PF13677">
    <property type="entry name" value="MotB_plug"/>
    <property type="match status" value="1"/>
</dbReference>
<gene>
    <name evidence="10" type="ORF">G3I74_07040</name>
</gene>
<sequence>MIPRRKKSAGGAPLWMVTFADMMTLLVTFFVLLFSFVIIDVQRYKTQAEYIRAGFTASVFEQMTGRVRDLNVADQQGSIVPDFPTVPSAPDQQEQKRIQPLDTAELAETSQPSTAEQVEANIIEELGGLIDMGDVTVERMEDEVIIRLQDRFAFEVGSEIIQPQFRAMLMEIQSLLRDIRGEFVVSGHTDNLPIRTQRFRSNWELSSARAASVVHELTEDGSIPPERFRVEGYADTLPIADNATEEGRARNRRVEILIRPRTLMEPPAEDSIIELDQLSELPREPE</sequence>
<evidence type="ECO:0000256" key="2">
    <source>
        <dbReference type="ARBA" id="ARBA00008914"/>
    </source>
</evidence>
<comment type="caution">
    <text evidence="10">The sequence shown here is derived from an EMBL/GenBank/DDBJ whole genome shotgun (WGS) entry which is preliminary data.</text>
</comment>
<dbReference type="InterPro" id="IPR050330">
    <property type="entry name" value="Bact_OuterMem_StrucFunc"/>
</dbReference>
<dbReference type="CDD" id="cd07185">
    <property type="entry name" value="OmpA_C-like"/>
    <property type="match status" value="1"/>
</dbReference>
<name>A0A845UVG5_9GAMM</name>
<accession>A0A845UVG5</accession>
<evidence type="ECO:0000256" key="3">
    <source>
        <dbReference type="ARBA" id="ARBA00022475"/>
    </source>
</evidence>
<dbReference type="GO" id="GO:0005886">
    <property type="term" value="C:plasma membrane"/>
    <property type="evidence" value="ECO:0007669"/>
    <property type="project" value="UniProtKB-SubCell"/>
</dbReference>
<evidence type="ECO:0000256" key="7">
    <source>
        <dbReference type="PROSITE-ProRule" id="PRU00473"/>
    </source>
</evidence>
<evidence type="ECO:0000256" key="8">
    <source>
        <dbReference type="SAM" id="Phobius"/>
    </source>
</evidence>
<dbReference type="PANTHER" id="PTHR30329">
    <property type="entry name" value="STATOR ELEMENT OF FLAGELLAR MOTOR COMPLEX"/>
    <property type="match status" value="1"/>
</dbReference>
<reference evidence="10 11" key="1">
    <citation type="submission" date="2020-02" db="EMBL/GenBank/DDBJ databases">
        <authorList>
            <person name="Zhang X.-Y."/>
        </authorList>
    </citation>
    <scope>NUCLEOTIDE SEQUENCE [LARGE SCALE GENOMIC DNA]</scope>
    <source>
        <strain evidence="10 11">C33</strain>
    </source>
</reference>
<evidence type="ECO:0000256" key="6">
    <source>
        <dbReference type="ARBA" id="ARBA00023136"/>
    </source>
</evidence>
<keyword evidence="6 7" id="KW-0472">Membrane</keyword>
<dbReference type="PANTHER" id="PTHR30329:SF21">
    <property type="entry name" value="LIPOPROTEIN YIAD-RELATED"/>
    <property type="match status" value="1"/>
</dbReference>
<dbReference type="RefSeq" id="WP_164210858.1">
    <property type="nucleotide sequence ID" value="NZ_JAAGSC010000039.1"/>
</dbReference>
<evidence type="ECO:0000256" key="4">
    <source>
        <dbReference type="ARBA" id="ARBA00022692"/>
    </source>
</evidence>
<comment type="subcellular location">
    <subcellularLocation>
        <location evidence="1">Cell membrane</location>
        <topology evidence="1">Single-pass membrane protein</topology>
    </subcellularLocation>
</comment>
<keyword evidence="4 8" id="KW-0812">Transmembrane</keyword>
<proteinExistence type="inferred from homology"/>
<evidence type="ECO:0000256" key="1">
    <source>
        <dbReference type="ARBA" id="ARBA00004162"/>
    </source>
</evidence>
<feature type="domain" description="OmpA-like" evidence="9">
    <location>
        <begin position="141"/>
        <end position="262"/>
    </location>
</feature>
<keyword evidence="3" id="KW-1003">Cell membrane</keyword>
<dbReference type="InterPro" id="IPR036737">
    <property type="entry name" value="OmpA-like_sf"/>
</dbReference>
<dbReference type="AlphaFoldDB" id="A0A845UVG5"/>
<evidence type="ECO:0000313" key="11">
    <source>
        <dbReference type="Proteomes" id="UP000484885"/>
    </source>
</evidence>
<dbReference type="Gene3D" id="3.30.1330.60">
    <property type="entry name" value="OmpA-like domain"/>
    <property type="match status" value="1"/>
</dbReference>
<evidence type="ECO:0000313" key="10">
    <source>
        <dbReference type="EMBL" id="NDY95477.1"/>
    </source>
</evidence>
<dbReference type="PROSITE" id="PS51123">
    <property type="entry name" value="OMPA_2"/>
    <property type="match status" value="1"/>
</dbReference>